<gene>
    <name evidence="1" type="ORF">S01H4_53070</name>
</gene>
<dbReference type="EMBL" id="BART01030382">
    <property type="protein sequence ID" value="GAH16800.1"/>
    <property type="molecule type" value="Genomic_DNA"/>
</dbReference>
<name>X1E8T8_9ZZZZ</name>
<feature type="non-terminal residue" evidence="1">
    <location>
        <position position="1"/>
    </location>
</feature>
<dbReference type="AlphaFoldDB" id="X1E8T8"/>
<comment type="caution">
    <text evidence="1">The sequence shown here is derived from an EMBL/GenBank/DDBJ whole genome shotgun (WGS) entry which is preliminary data.</text>
</comment>
<evidence type="ECO:0000313" key="1">
    <source>
        <dbReference type="EMBL" id="GAH16800.1"/>
    </source>
</evidence>
<sequence>LISYLSRSIDVDDLYLRFRKIKGEILVNPAGIIQEESHVSIASAERAFLDLMYLDPGFYVDNSDALDKKALKRLLPIYDNMSLISRINDMIENG</sequence>
<proteinExistence type="predicted"/>
<protein>
    <submittedName>
        <fullName evidence="1">Uncharacterized protein</fullName>
    </submittedName>
</protein>
<accession>X1E8T8</accession>
<reference evidence="1" key="1">
    <citation type="journal article" date="2014" name="Front. Microbiol.">
        <title>High frequency of phylogenetically diverse reductive dehalogenase-homologous genes in deep subseafloor sedimentary metagenomes.</title>
        <authorList>
            <person name="Kawai M."/>
            <person name="Futagami T."/>
            <person name="Toyoda A."/>
            <person name="Takaki Y."/>
            <person name="Nishi S."/>
            <person name="Hori S."/>
            <person name="Arai W."/>
            <person name="Tsubouchi T."/>
            <person name="Morono Y."/>
            <person name="Uchiyama I."/>
            <person name="Ito T."/>
            <person name="Fujiyama A."/>
            <person name="Inagaki F."/>
            <person name="Takami H."/>
        </authorList>
    </citation>
    <scope>NUCLEOTIDE SEQUENCE</scope>
    <source>
        <strain evidence="1">Expedition CK06-06</strain>
    </source>
</reference>
<organism evidence="1">
    <name type="scientific">marine sediment metagenome</name>
    <dbReference type="NCBI Taxonomy" id="412755"/>
    <lineage>
        <taxon>unclassified sequences</taxon>
        <taxon>metagenomes</taxon>
        <taxon>ecological metagenomes</taxon>
    </lineage>
</organism>